<gene>
    <name evidence="1" type="ORF">HUW51_19235</name>
</gene>
<dbReference type="RefSeq" id="WP_185271253.1">
    <property type="nucleotide sequence ID" value="NZ_CP055156.1"/>
</dbReference>
<keyword evidence="2" id="KW-1185">Reference proteome</keyword>
<evidence type="ECO:0008006" key="3">
    <source>
        <dbReference type="Google" id="ProtNLM"/>
    </source>
</evidence>
<dbReference type="InterPro" id="IPR023393">
    <property type="entry name" value="START-like_dom_sf"/>
</dbReference>
<accession>A0A7G7GC75</accession>
<dbReference type="AlphaFoldDB" id="A0A7G7GC75"/>
<protein>
    <recommendedName>
        <fullName evidence="3">SRPBCC family protein</fullName>
    </recommendedName>
</protein>
<name>A0A7G7GC75_9BACT</name>
<sequence>MKNHDVFDLTATIEIAKNPEIVFKYLADYTNDCKWRQEINRVEINIGTVAPGSLIIEDSFLSRRVPHYISKLQCQEFWENHRIVSETIQENLFWAKNTRVVEPLPNKAIKVTYQLQFDQSIVKHGLGFQLPKILVKFYTLVTMKKYLRVLRKNLEI</sequence>
<dbReference type="SUPFAM" id="SSF55961">
    <property type="entry name" value="Bet v1-like"/>
    <property type="match status" value="1"/>
</dbReference>
<dbReference type="Proteomes" id="UP000515237">
    <property type="component" value="Chromosome"/>
</dbReference>
<evidence type="ECO:0000313" key="1">
    <source>
        <dbReference type="EMBL" id="QNF34759.1"/>
    </source>
</evidence>
<organism evidence="1 2">
    <name type="scientific">Adhaeribacter swui</name>
    <dbReference type="NCBI Taxonomy" id="2086471"/>
    <lineage>
        <taxon>Bacteria</taxon>
        <taxon>Pseudomonadati</taxon>
        <taxon>Bacteroidota</taxon>
        <taxon>Cytophagia</taxon>
        <taxon>Cytophagales</taxon>
        <taxon>Hymenobacteraceae</taxon>
        <taxon>Adhaeribacter</taxon>
    </lineage>
</organism>
<dbReference type="KEGG" id="aswu:HUW51_19235"/>
<dbReference type="EMBL" id="CP055156">
    <property type="protein sequence ID" value="QNF34759.1"/>
    <property type="molecule type" value="Genomic_DNA"/>
</dbReference>
<evidence type="ECO:0000313" key="2">
    <source>
        <dbReference type="Proteomes" id="UP000515237"/>
    </source>
</evidence>
<proteinExistence type="predicted"/>
<dbReference type="Gene3D" id="3.30.530.20">
    <property type="match status" value="1"/>
</dbReference>
<reference evidence="1 2" key="1">
    <citation type="journal article" date="2018" name="Int. J. Syst. Evol. Microbiol.">
        <title>Adhaeribacter swui sp. nov., isolated from wet mud.</title>
        <authorList>
            <person name="Kim D.U."/>
            <person name="Kim K.W."/>
            <person name="Kang M.S."/>
            <person name="Kim J.Y."/>
            <person name="Jang J.H."/>
            <person name="Kim M.K."/>
        </authorList>
    </citation>
    <scope>NUCLEOTIDE SEQUENCE [LARGE SCALE GENOMIC DNA]</scope>
    <source>
        <strain evidence="1 2">KCTC 52873</strain>
    </source>
</reference>